<dbReference type="AlphaFoldDB" id="A0A856HWL2"/>
<evidence type="ECO:0000313" key="6">
    <source>
        <dbReference type="Proteomes" id="UP000298642"/>
    </source>
</evidence>
<dbReference type="KEGG" id="obj:EIO64_02610"/>
<dbReference type="SUPFAM" id="SSF46689">
    <property type="entry name" value="Homeodomain-like"/>
    <property type="match status" value="2"/>
</dbReference>
<dbReference type="InterPro" id="IPR018060">
    <property type="entry name" value="HTH_AraC"/>
</dbReference>
<protein>
    <submittedName>
        <fullName evidence="5">Helix-turn-helix domain-containing protein</fullName>
    </submittedName>
</protein>
<gene>
    <name evidence="5" type="ORF">EIO64_02610</name>
</gene>
<evidence type="ECO:0000256" key="2">
    <source>
        <dbReference type="ARBA" id="ARBA00023125"/>
    </source>
</evidence>
<feature type="domain" description="HTH araC/xylS-type" evidence="4">
    <location>
        <begin position="179"/>
        <end position="277"/>
    </location>
</feature>
<dbReference type="InterPro" id="IPR018062">
    <property type="entry name" value="HTH_AraC-typ_CS"/>
</dbReference>
<dbReference type="PANTHER" id="PTHR43280:SF2">
    <property type="entry name" value="HTH-TYPE TRANSCRIPTIONAL REGULATOR EXSA"/>
    <property type="match status" value="1"/>
</dbReference>
<organism evidence="5 6">
    <name type="scientific">Dysosmobacter welbionis</name>
    <dbReference type="NCBI Taxonomy" id="2093857"/>
    <lineage>
        <taxon>Bacteria</taxon>
        <taxon>Bacillati</taxon>
        <taxon>Bacillota</taxon>
        <taxon>Clostridia</taxon>
        <taxon>Eubacteriales</taxon>
        <taxon>Oscillospiraceae</taxon>
        <taxon>Dysosmobacter</taxon>
    </lineage>
</organism>
<keyword evidence="6" id="KW-1185">Reference proteome</keyword>
<evidence type="ECO:0000256" key="3">
    <source>
        <dbReference type="ARBA" id="ARBA00023163"/>
    </source>
</evidence>
<dbReference type="InterPro" id="IPR009057">
    <property type="entry name" value="Homeodomain-like_sf"/>
</dbReference>
<proteinExistence type="predicted"/>
<name>A0A856HWL2_9FIRM</name>
<reference evidence="6" key="1">
    <citation type="submission" date="2018-12" db="EMBL/GenBank/DDBJ databases">
        <title>Dusodibacter welbiota gen. nov., sp. nov., isolated from human faeces and emended description of the Oscillibacter genus.</title>
        <authorList>
            <person name="Le Roy T."/>
            <person name="Van der Smissen P."/>
            <person name="Delzenne N."/>
            <person name="Muccioli G."/>
            <person name="Collet J.F."/>
            <person name="Cani P.D."/>
        </authorList>
    </citation>
    <scope>NUCLEOTIDE SEQUENCE [LARGE SCALE GENOMIC DNA]</scope>
    <source>
        <strain evidence="6">J115</strain>
    </source>
</reference>
<dbReference type="Gene3D" id="1.10.10.60">
    <property type="entry name" value="Homeodomain-like"/>
    <property type="match status" value="2"/>
</dbReference>
<dbReference type="GO" id="GO:0003700">
    <property type="term" value="F:DNA-binding transcription factor activity"/>
    <property type="evidence" value="ECO:0007669"/>
    <property type="project" value="InterPro"/>
</dbReference>
<dbReference type="GO" id="GO:0043565">
    <property type="term" value="F:sequence-specific DNA binding"/>
    <property type="evidence" value="ECO:0007669"/>
    <property type="project" value="InterPro"/>
</dbReference>
<keyword evidence="3" id="KW-0804">Transcription</keyword>
<dbReference type="RefSeq" id="WP_158629674.1">
    <property type="nucleotide sequence ID" value="NZ_CP034413.3"/>
</dbReference>
<dbReference type="Proteomes" id="UP000298642">
    <property type="component" value="Chromosome"/>
</dbReference>
<dbReference type="PROSITE" id="PS01124">
    <property type="entry name" value="HTH_ARAC_FAMILY_2"/>
    <property type="match status" value="2"/>
</dbReference>
<dbReference type="EMBL" id="CP034413">
    <property type="protein sequence ID" value="QCI58256.2"/>
    <property type="molecule type" value="Genomic_DNA"/>
</dbReference>
<evidence type="ECO:0000259" key="4">
    <source>
        <dbReference type="PROSITE" id="PS01124"/>
    </source>
</evidence>
<sequence>MEQIVRMLEKPQRYFTAHASWYGVVQTYTVSEITPFFWEDECVMFYVRSGSGFLRVNQTLYPLSQGCFCSMHQFHVFRFEASSEEPLCMEVLIYPYPEMAYFVTSFAEDDLAFGESTVVLPACQVDRELVEQLLSLYREEAQCADEDSRLIRLCISDQLRLLYGTAVSVAPLFPMPLCGQIFLYIGQHSLKALTPASVAESFHISTLQLNRELRRVCLEGFNAVLRHAQVCNACACLLRSNVTGTMMAKFAGFKSESALYRDFLRLRGATPQQYREKMLLNRTQAQGLINDQLSEIQVYVMENFRSSVTCDACAQKLFLTKSIINRLLSEKYGPDITFHKYVNRIRLQFATGLLASSDLPICDVAMESGFNSVHTFIRLFKLECGETPAQYRERKKRDYA</sequence>
<feature type="domain" description="HTH araC/xylS-type" evidence="4">
    <location>
        <begin position="294"/>
        <end position="394"/>
    </location>
</feature>
<keyword evidence="1" id="KW-0805">Transcription regulation</keyword>
<dbReference type="GeneID" id="89523306"/>
<dbReference type="SMART" id="SM00342">
    <property type="entry name" value="HTH_ARAC"/>
    <property type="match status" value="2"/>
</dbReference>
<dbReference type="Pfam" id="PF12833">
    <property type="entry name" value="HTH_18"/>
    <property type="match status" value="2"/>
</dbReference>
<evidence type="ECO:0000313" key="5">
    <source>
        <dbReference type="EMBL" id="QCI58256.2"/>
    </source>
</evidence>
<dbReference type="SUPFAM" id="SSF51182">
    <property type="entry name" value="RmlC-like cupins"/>
    <property type="match status" value="1"/>
</dbReference>
<accession>A0A856HWL2</accession>
<dbReference type="PANTHER" id="PTHR43280">
    <property type="entry name" value="ARAC-FAMILY TRANSCRIPTIONAL REGULATOR"/>
    <property type="match status" value="1"/>
</dbReference>
<dbReference type="InterPro" id="IPR011051">
    <property type="entry name" value="RmlC_Cupin_sf"/>
</dbReference>
<evidence type="ECO:0000256" key="1">
    <source>
        <dbReference type="ARBA" id="ARBA00023015"/>
    </source>
</evidence>
<keyword evidence="2" id="KW-0238">DNA-binding</keyword>
<dbReference type="PROSITE" id="PS00041">
    <property type="entry name" value="HTH_ARAC_FAMILY_1"/>
    <property type="match status" value="1"/>
</dbReference>